<organism evidence="1 2">
    <name type="scientific">Paralimibaculum aggregatum</name>
    <dbReference type="NCBI Taxonomy" id="3036245"/>
    <lineage>
        <taxon>Bacteria</taxon>
        <taxon>Pseudomonadati</taxon>
        <taxon>Pseudomonadota</taxon>
        <taxon>Alphaproteobacteria</taxon>
        <taxon>Rhodobacterales</taxon>
        <taxon>Paracoccaceae</taxon>
        <taxon>Paralimibaculum</taxon>
    </lineage>
</organism>
<gene>
    <name evidence="1" type="ORF">LNKW23_39180</name>
</gene>
<evidence type="ECO:0000313" key="2">
    <source>
        <dbReference type="Proteomes" id="UP001239909"/>
    </source>
</evidence>
<dbReference type="RefSeq" id="WP_285673797.1">
    <property type="nucleotide sequence ID" value="NZ_BSYI01000041.1"/>
</dbReference>
<reference evidence="1 2" key="1">
    <citation type="submission" date="2023-04" db="EMBL/GenBank/DDBJ databases">
        <title>Marinoamorphus aggregata gen. nov., sp. Nov., isolate from tissue of brittle star Ophioplocus japonicus.</title>
        <authorList>
            <person name="Kawano K."/>
            <person name="Sawayama S."/>
            <person name="Nakagawa S."/>
        </authorList>
    </citation>
    <scope>NUCLEOTIDE SEQUENCE [LARGE SCALE GENOMIC DNA]</scope>
    <source>
        <strain evidence="1 2">NKW23</strain>
    </source>
</reference>
<dbReference type="EMBL" id="BSYI01000041">
    <property type="protein sequence ID" value="GMG84702.1"/>
    <property type="molecule type" value="Genomic_DNA"/>
</dbReference>
<comment type="caution">
    <text evidence="1">The sequence shown here is derived from an EMBL/GenBank/DDBJ whole genome shotgun (WGS) entry which is preliminary data.</text>
</comment>
<evidence type="ECO:0000313" key="1">
    <source>
        <dbReference type="EMBL" id="GMG84702.1"/>
    </source>
</evidence>
<name>A0ABQ6LNZ0_9RHOB</name>
<protein>
    <submittedName>
        <fullName evidence="1">Uncharacterized protein</fullName>
    </submittedName>
</protein>
<dbReference type="Proteomes" id="UP001239909">
    <property type="component" value="Unassembled WGS sequence"/>
</dbReference>
<proteinExistence type="predicted"/>
<keyword evidence="2" id="KW-1185">Reference proteome</keyword>
<sequence length="69" mass="7077">MPLPHLGRGEWRALVPSRAAGHTPSATVSAAATVTVSAMVWASRAAHVGFRKDPEPFNAGPAGFRAGLG</sequence>
<accession>A0ABQ6LNZ0</accession>